<dbReference type="Pfam" id="PF23545">
    <property type="entry name" value="Zn_ribbon_HMPTM"/>
    <property type="match status" value="1"/>
</dbReference>
<dbReference type="InterPro" id="IPR007197">
    <property type="entry name" value="rSAM"/>
</dbReference>
<keyword evidence="8" id="KW-1185">Reference proteome</keyword>
<dbReference type="PROSITE" id="PS51918">
    <property type="entry name" value="RADICAL_SAM"/>
    <property type="match status" value="1"/>
</dbReference>
<feature type="domain" description="Radical SAM core" evidence="6">
    <location>
        <begin position="97"/>
        <end position="317"/>
    </location>
</feature>
<dbReference type="InterPro" id="IPR058240">
    <property type="entry name" value="rSAM_sf"/>
</dbReference>
<dbReference type="EMBL" id="CP029426">
    <property type="protein sequence ID" value="AWM04341.1"/>
    <property type="molecule type" value="Genomic_DNA"/>
</dbReference>
<dbReference type="AlphaFoldDB" id="A0A2U8Q2Z3"/>
<evidence type="ECO:0000256" key="4">
    <source>
        <dbReference type="ARBA" id="ARBA00023004"/>
    </source>
</evidence>
<dbReference type="KEGG" id="brq:CIT40_32775"/>
<dbReference type="Gene3D" id="3.20.20.70">
    <property type="entry name" value="Aldolase class I"/>
    <property type="match status" value="1"/>
</dbReference>
<dbReference type="GO" id="GO:0051536">
    <property type="term" value="F:iron-sulfur cluster binding"/>
    <property type="evidence" value="ECO:0007669"/>
    <property type="project" value="UniProtKB-KW"/>
</dbReference>
<dbReference type="GO" id="GO:0003824">
    <property type="term" value="F:catalytic activity"/>
    <property type="evidence" value="ECO:0007669"/>
    <property type="project" value="InterPro"/>
</dbReference>
<keyword evidence="2" id="KW-0949">S-adenosyl-L-methionine</keyword>
<protein>
    <submittedName>
        <fullName evidence="7">Radical SAM protein</fullName>
    </submittedName>
</protein>
<reference evidence="7 8" key="2">
    <citation type="journal article" date="2019" name="Int. J. Syst. Evol. Microbiol.">
        <title>Description and complete genome sequence of Bradyrhizobium amphicarpaeae sp. nov., harbouring photosystem and nitrogen-fixation genes.</title>
        <authorList>
            <person name="Bromfield E.S.P."/>
            <person name="Cloutier S."/>
            <person name="Nguyen H.D.T."/>
        </authorList>
    </citation>
    <scope>NUCLEOTIDE SEQUENCE [LARGE SCALE GENOMIC DNA]</scope>
    <source>
        <strain evidence="7 8">39S1MB</strain>
    </source>
</reference>
<evidence type="ECO:0000256" key="5">
    <source>
        <dbReference type="ARBA" id="ARBA00023014"/>
    </source>
</evidence>
<sequence length="481" mass="54231">MNAPLRKSRPYIFWGQTQSLCETCLKLVPTKIQILGSEVWHEKRCKEHGVQSTLVSTDAAYWRLCKDFIKPGDRPLQFQQRTEFGCPYDCGLCSDHEQHSCLALIEITEHCNLTCPVCFAESSPARTKFTPLATIEKMLDALVASEGEPDLVQISGGEPTLHPDFFAILDAVRARPIRHVMINTNGLRIAREKDFVARLAENKRGLEVYLQFDSLQRDALIDLRGADLRKIRQQALENLEHFGVSTTLVATIKRGVNDTEIGDIVRHALTWSCVRGVTLQPVQDAGRNENFDEKTDRIMLSEIRKRVIETGVFGDKDMIPLPCNPESISIGYGLRNGEKVLPLTSLIPQEQLVAVMPNTISPEKYPILREKFVDLFSLSSGPLNTSERVCELLCCLPSFNAPEGLSYENVFRVTIVQFLDRFNFCVGNVKRSCIHFVTEQGAIIPFDTYNLFYRSGKIDGIRAGLEGQTYREARQSEEASQ</sequence>
<dbReference type="SFLD" id="SFLDG01067">
    <property type="entry name" value="SPASM/twitch_domain_containing"/>
    <property type="match status" value="1"/>
</dbReference>
<dbReference type="RefSeq" id="WP_094893217.1">
    <property type="nucleotide sequence ID" value="NZ_CP029426.2"/>
</dbReference>
<dbReference type="InterPro" id="IPR034474">
    <property type="entry name" value="Methyltransferase_Class_D"/>
</dbReference>
<evidence type="ECO:0000256" key="3">
    <source>
        <dbReference type="ARBA" id="ARBA00022723"/>
    </source>
</evidence>
<accession>A0A2U8Q2Z3</accession>
<dbReference type="InterPro" id="IPR056488">
    <property type="entry name" value="Zn_ribbon_HMPTM"/>
</dbReference>
<dbReference type="Proteomes" id="UP000215884">
    <property type="component" value="Chromosome"/>
</dbReference>
<dbReference type="PANTHER" id="PTHR43306">
    <property type="entry name" value="7,8-DIHYDRO-6-HYDROXYMETHYLPTERIN DIMETHYLTRANSFERASE"/>
    <property type="match status" value="1"/>
</dbReference>
<name>A0A2U8Q2Z3_9BRAD</name>
<dbReference type="SFLD" id="SFLDG01100">
    <property type="entry name" value="methyltransferase_(Class_D)"/>
    <property type="match status" value="1"/>
</dbReference>
<evidence type="ECO:0000313" key="7">
    <source>
        <dbReference type="EMBL" id="AWM04341.1"/>
    </source>
</evidence>
<dbReference type="GO" id="GO:0046872">
    <property type="term" value="F:metal ion binding"/>
    <property type="evidence" value="ECO:0007669"/>
    <property type="project" value="UniProtKB-KW"/>
</dbReference>
<dbReference type="OrthoDB" id="9792276at2"/>
<comment type="cofactor">
    <cofactor evidence="1">
        <name>[4Fe-4S] cluster</name>
        <dbReference type="ChEBI" id="CHEBI:49883"/>
    </cofactor>
</comment>
<organism evidence="7 8">
    <name type="scientific">Bradyrhizobium amphicarpaeae</name>
    <dbReference type="NCBI Taxonomy" id="1404768"/>
    <lineage>
        <taxon>Bacteria</taxon>
        <taxon>Pseudomonadati</taxon>
        <taxon>Pseudomonadota</taxon>
        <taxon>Alphaproteobacteria</taxon>
        <taxon>Hyphomicrobiales</taxon>
        <taxon>Nitrobacteraceae</taxon>
        <taxon>Bradyrhizobium</taxon>
    </lineage>
</organism>
<keyword evidence="5" id="KW-0411">Iron-sulfur</keyword>
<dbReference type="Pfam" id="PF04055">
    <property type="entry name" value="Radical_SAM"/>
    <property type="match status" value="1"/>
</dbReference>
<evidence type="ECO:0000259" key="6">
    <source>
        <dbReference type="PROSITE" id="PS51918"/>
    </source>
</evidence>
<reference evidence="7 8" key="1">
    <citation type="journal article" date="2017" name="Syst. Appl. Microbiol.">
        <title>Soybeans inoculated with root zone soils of Canadian native legumes harbour diverse and novel Bradyrhizobium spp. that possess agricultural potential.</title>
        <authorList>
            <person name="Bromfield E.S.P."/>
            <person name="Cloutier S."/>
            <person name="Tambong J.T."/>
            <person name="Tran Thi T.V."/>
        </authorList>
    </citation>
    <scope>NUCLEOTIDE SEQUENCE [LARGE SCALE GENOMIC DNA]</scope>
    <source>
        <strain evidence="7 8">39S1MB</strain>
    </source>
</reference>
<evidence type="ECO:0000313" key="8">
    <source>
        <dbReference type="Proteomes" id="UP000215884"/>
    </source>
</evidence>
<dbReference type="PANTHER" id="PTHR43306:SF1">
    <property type="entry name" value="7,8-DIHYDRO-6-HYDROXYMETHYLPTERIN DIMETHYLTRANSFERASE"/>
    <property type="match status" value="1"/>
</dbReference>
<dbReference type="SUPFAM" id="SSF102114">
    <property type="entry name" value="Radical SAM enzymes"/>
    <property type="match status" value="1"/>
</dbReference>
<dbReference type="SFLD" id="SFLDS00029">
    <property type="entry name" value="Radical_SAM"/>
    <property type="match status" value="1"/>
</dbReference>
<dbReference type="InterPro" id="IPR013785">
    <property type="entry name" value="Aldolase_TIM"/>
</dbReference>
<gene>
    <name evidence="7" type="ORF">CIT40_32775</name>
</gene>
<evidence type="ECO:0000256" key="2">
    <source>
        <dbReference type="ARBA" id="ARBA00022691"/>
    </source>
</evidence>
<dbReference type="CDD" id="cd01335">
    <property type="entry name" value="Radical_SAM"/>
    <property type="match status" value="1"/>
</dbReference>
<keyword evidence="3" id="KW-0479">Metal-binding</keyword>
<evidence type="ECO:0000256" key="1">
    <source>
        <dbReference type="ARBA" id="ARBA00001966"/>
    </source>
</evidence>
<proteinExistence type="predicted"/>
<keyword evidence="4" id="KW-0408">Iron</keyword>